<accession>A0A4D6M890</accession>
<evidence type="ECO:0000313" key="3">
    <source>
        <dbReference type="Proteomes" id="UP000501690"/>
    </source>
</evidence>
<reference evidence="1 3" key="1">
    <citation type="submission" date="2019-04" db="EMBL/GenBank/DDBJ databases">
        <title>An improved genome assembly and genetic linkage map for asparagus bean, Vigna unguiculata ssp. sesquipedialis.</title>
        <authorList>
            <person name="Xia Q."/>
            <person name="Zhang R."/>
            <person name="Dong Y."/>
        </authorList>
    </citation>
    <scope>NUCLEOTIDE SEQUENCE [LARGE SCALE GENOMIC DNA]</scope>
    <source>
        <tissue evidence="1">Leaf</tissue>
    </source>
</reference>
<proteinExistence type="predicted"/>
<name>A0A4D6M890_VIGUN</name>
<dbReference type="AlphaFoldDB" id="A0A4D6M890"/>
<sequence>MAQVLLYRPPLLRFMASRFFIHSSFHTRFSSLPPSTLTKTRTSFHLRKFLVPCSVSIAATPRAFMSSVPTTEAFQKSESSTAYGSDQIQVLTGAGRLGPCAEKARDVHWKHRPSRAAPFGIFL</sequence>
<dbReference type="EMBL" id="CP039350">
    <property type="protein sequence ID" value="QCD97043.1"/>
    <property type="molecule type" value="Genomic_DNA"/>
</dbReference>
<evidence type="ECO:0000313" key="1">
    <source>
        <dbReference type="EMBL" id="QCD97043.1"/>
    </source>
</evidence>
<dbReference type="Proteomes" id="UP000501690">
    <property type="component" value="Linkage Group LG6"/>
</dbReference>
<dbReference type="EMBL" id="CP039350">
    <property type="protein sequence ID" value="QCD97044.1"/>
    <property type="molecule type" value="Genomic_DNA"/>
</dbReference>
<organism evidence="1 3">
    <name type="scientific">Vigna unguiculata</name>
    <name type="common">Cowpea</name>
    <dbReference type="NCBI Taxonomy" id="3917"/>
    <lineage>
        <taxon>Eukaryota</taxon>
        <taxon>Viridiplantae</taxon>
        <taxon>Streptophyta</taxon>
        <taxon>Embryophyta</taxon>
        <taxon>Tracheophyta</taxon>
        <taxon>Spermatophyta</taxon>
        <taxon>Magnoliopsida</taxon>
        <taxon>eudicotyledons</taxon>
        <taxon>Gunneridae</taxon>
        <taxon>Pentapetalae</taxon>
        <taxon>rosids</taxon>
        <taxon>fabids</taxon>
        <taxon>Fabales</taxon>
        <taxon>Fabaceae</taxon>
        <taxon>Papilionoideae</taxon>
        <taxon>50 kb inversion clade</taxon>
        <taxon>NPAAA clade</taxon>
        <taxon>indigoferoid/millettioid clade</taxon>
        <taxon>Phaseoleae</taxon>
        <taxon>Vigna</taxon>
    </lineage>
</organism>
<keyword evidence="3" id="KW-1185">Reference proteome</keyword>
<gene>
    <name evidence="1" type="ORF">DEO72_LG6g1753</name>
    <name evidence="2" type="ORF">DEO72_LG6g1754</name>
</gene>
<evidence type="ECO:0000313" key="2">
    <source>
        <dbReference type="EMBL" id="QCD97044.1"/>
    </source>
</evidence>
<protein>
    <submittedName>
        <fullName evidence="1">DNA gyrase subunit B</fullName>
    </submittedName>
</protein>